<feature type="domain" description="TIM-barrel" evidence="1">
    <location>
        <begin position="10"/>
        <end position="274"/>
    </location>
</feature>
<dbReference type="SUPFAM" id="SSF51621">
    <property type="entry name" value="Phosphoenolpyruvate/pyruvate domain"/>
    <property type="match status" value="1"/>
</dbReference>
<proteinExistence type="predicted"/>
<evidence type="ECO:0000313" key="3">
    <source>
        <dbReference type="Proteomes" id="UP000007564"/>
    </source>
</evidence>
<reference evidence="2 3" key="1">
    <citation type="journal article" date="2012" name="BMC Genomics">
        <title>Comparative genomics of the classical Bordetella subspecies: the evolution and exchange of virulence-associated diversity amongst closely related pathogens.</title>
        <authorList>
            <person name="Park J."/>
            <person name="Zhang Y."/>
            <person name="Buboltz A.M."/>
            <person name="Zhang X."/>
            <person name="Schuster S.C."/>
            <person name="Ahuja U."/>
            <person name="Liu M."/>
            <person name="Miller J.F."/>
            <person name="Sebaihia M."/>
            <person name="Bentley S.D."/>
            <person name="Parkhill J."/>
            <person name="Harvill E.T."/>
        </authorList>
    </citation>
    <scope>NUCLEOTIDE SEQUENCE [LARGE SCALE GENOMIC DNA]</scope>
    <source>
        <strain evidence="2 3">253</strain>
    </source>
</reference>
<dbReference type="EMBL" id="HE965806">
    <property type="protein sequence ID" value="CCJ53008.1"/>
    <property type="molecule type" value="Genomic_DNA"/>
</dbReference>
<evidence type="ECO:0000313" key="2">
    <source>
        <dbReference type="EMBL" id="CCJ53008.1"/>
    </source>
</evidence>
<accession>A0A0C6P422</accession>
<dbReference type="AlphaFoldDB" id="A0A0C6P422"/>
<dbReference type="RefSeq" id="WP_003810459.1">
    <property type="nucleotide sequence ID" value="NC_019382.1"/>
</dbReference>
<dbReference type="GO" id="GO:0003824">
    <property type="term" value="F:catalytic activity"/>
    <property type="evidence" value="ECO:0007669"/>
    <property type="project" value="InterPro"/>
</dbReference>
<dbReference type="InterPro" id="IPR009215">
    <property type="entry name" value="TIM-br_IGPS-like"/>
</dbReference>
<name>A0A0C6P422_BORBO</name>
<dbReference type="InterPro" id="IPR013785">
    <property type="entry name" value="Aldolase_TIM"/>
</dbReference>
<sequence length="276" mass="29237">MPRFERSALLDKFQDMVRRRQPIVGGGAGTGLSAKCEEAGGIDLIVIYNSGRYRMAGRGSLAGLLAYGNANDIVLDMAREVLPVVRHTPVLAGVNGTDPFCNFDAFLDELARVGFSGVQNFPTVGLIDGTFRANLEETGMGYGLEVEMIRLAHAKGLLTTPYVFDPDQARAMTAAGADIVVAHMGLTTGGNIGAETALSLDDCVARIDAIAAAALAERGDVIVLCHGGPIATPQDAAHVLQRCRHCHGFYGASSMERLPAEQALTATTRAFKQLSF</sequence>
<dbReference type="PANTHER" id="PTHR31862">
    <property type="entry name" value="UPF0261 DOMAIN PROTEIN (AFU_ORTHOLOGUE AFUA_1G10120)"/>
    <property type="match status" value="1"/>
</dbReference>
<protein>
    <recommendedName>
        <fullName evidence="1">TIM-barrel domain-containing protein</fullName>
    </recommendedName>
</protein>
<dbReference type="InterPro" id="IPR051353">
    <property type="entry name" value="Tobamovirus_resist_UPF0261"/>
</dbReference>
<dbReference type="OrthoDB" id="9805644at2"/>
<gene>
    <name evidence="2" type="ORF">BN112_1090</name>
</gene>
<evidence type="ECO:0000259" key="1">
    <source>
        <dbReference type="Pfam" id="PF09370"/>
    </source>
</evidence>
<dbReference type="PIRSF" id="PIRSF034452">
    <property type="entry name" value="TIM-br_sig_trnsd"/>
    <property type="match status" value="1"/>
</dbReference>
<organism evidence="2 3">
    <name type="scientific">Bordetella bronchiseptica 253</name>
    <dbReference type="NCBI Taxonomy" id="568707"/>
    <lineage>
        <taxon>Bacteria</taxon>
        <taxon>Pseudomonadati</taxon>
        <taxon>Pseudomonadota</taxon>
        <taxon>Betaproteobacteria</taxon>
        <taxon>Burkholderiales</taxon>
        <taxon>Alcaligenaceae</taxon>
        <taxon>Bordetella</taxon>
    </lineage>
</organism>
<dbReference type="Pfam" id="PF09370">
    <property type="entry name" value="PEP_hydrolase"/>
    <property type="match status" value="1"/>
</dbReference>
<dbReference type="PANTHER" id="PTHR31862:SF1">
    <property type="entry name" value="UPF0261 DOMAIN PROTEIN (AFU_ORTHOLOGUE AFUA_1G10120)"/>
    <property type="match status" value="1"/>
</dbReference>
<dbReference type="KEGG" id="bbh:BN112_1090"/>
<dbReference type="HOGENOM" id="CLU_058589_0_0_4"/>
<dbReference type="InterPro" id="IPR015813">
    <property type="entry name" value="Pyrv/PenolPyrv_kinase-like_dom"/>
</dbReference>
<dbReference type="GeneID" id="56479401"/>
<dbReference type="Proteomes" id="UP000007564">
    <property type="component" value="Chromosome"/>
</dbReference>
<dbReference type="Gene3D" id="1.20.5.460">
    <property type="entry name" value="Single helix bin"/>
    <property type="match status" value="1"/>
</dbReference>
<dbReference type="Gene3D" id="3.20.20.70">
    <property type="entry name" value="Aldolase class I"/>
    <property type="match status" value="1"/>
</dbReference>